<evidence type="ECO:0000313" key="5">
    <source>
        <dbReference type="WBParaSite" id="PTRK_0001332100.1"/>
    </source>
</evidence>
<keyword evidence="4" id="KW-1185">Reference proteome</keyword>
<reference evidence="5" key="1">
    <citation type="submission" date="2017-02" db="UniProtKB">
        <authorList>
            <consortium name="WormBaseParasite"/>
        </authorList>
    </citation>
    <scope>IDENTIFICATION</scope>
</reference>
<sequence>MVICIAIFDSKNKPLYLKCVEREAANLHEISLAVYCSLDVICEDKDRTPSSSRTQELYVGLLLEDNKKKLYGFLTNTNHKIIFVFEQSPDQNFTYKDHDIRVSFSRIHNALCYAFMNPFYNIGEPLDSKILTKAVNEVLSA</sequence>
<dbReference type="STRING" id="131310.A0A0N4ZXA7"/>
<proteinExistence type="inferred from homology"/>
<dbReference type="InterPro" id="IPR006722">
    <property type="entry name" value="Sedlin"/>
</dbReference>
<keyword evidence="3" id="KW-0931">ER-Golgi transport</keyword>
<evidence type="ECO:0000313" key="4">
    <source>
        <dbReference type="Proteomes" id="UP000038045"/>
    </source>
</evidence>
<dbReference type="PANTHER" id="PTHR12403">
    <property type="entry name" value="TRAFFICKING PROTEIN PARTICLE COMPLEX SUBUNIT 2"/>
    <property type="match status" value="1"/>
</dbReference>
<evidence type="ECO:0000256" key="1">
    <source>
        <dbReference type="ARBA" id="ARBA00004556"/>
    </source>
</evidence>
<name>A0A0N4ZXA7_PARTI</name>
<comment type="similarity">
    <text evidence="2">Belongs to the TRAPP small subunits family. Sedlin subfamily.</text>
</comment>
<organism evidence="4 5">
    <name type="scientific">Parastrongyloides trichosuri</name>
    <name type="common">Possum-specific nematode worm</name>
    <dbReference type="NCBI Taxonomy" id="131310"/>
    <lineage>
        <taxon>Eukaryota</taxon>
        <taxon>Metazoa</taxon>
        <taxon>Ecdysozoa</taxon>
        <taxon>Nematoda</taxon>
        <taxon>Chromadorea</taxon>
        <taxon>Rhabditida</taxon>
        <taxon>Tylenchina</taxon>
        <taxon>Panagrolaimomorpha</taxon>
        <taxon>Strongyloidoidea</taxon>
        <taxon>Strongyloididae</taxon>
        <taxon>Parastrongyloides</taxon>
    </lineage>
</organism>
<dbReference type="WBParaSite" id="PTRK_0001332100.1">
    <property type="protein sequence ID" value="PTRK_0001332100.1"/>
    <property type="gene ID" value="PTRK_0001332100"/>
</dbReference>
<dbReference type="Proteomes" id="UP000038045">
    <property type="component" value="Unplaced"/>
</dbReference>
<keyword evidence="3" id="KW-0813">Transport</keyword>
<dbReference type="InterPro" id="IPR011012">
    <property type="entry name" value="Longin-like_dom_sf"/>
</dbReference>
<protein>
    <submittedName>
        <fullName evidence="5">Trafficking protein particle complex subunit 2-like protein</fullName>
    </submittedName>
</protein>
<dbReference type="Gene3D" id="3.30.450.70">
    <property type="match status" value="1"/>
</dbReference>
<comment type="subcellular location">
    <subcellularLocation>
        <location evidence="1">Cytoplasm</location>
        <location evidence="1">Perinuclear region</location>
    </subcellularLocation>
</comment>
<dbReference type="SUPFAM" id="SSF64356">
    <property type="entry name" value="SNARE-like"/>
    <property type="match status" value="1"/>
</dbReference>
<evidence type="ECO:0000256" key="2">
    <source>
        <dbReference type="ARBA" id="ARBA00006626"/>
    </source>
</evidence>
<dbReference type="AlphaFoldDB" id="A0A0N4ZXA7"/>
<evidence type="ECO:0000256" key="3">
    <source>
        <dbReference type="ARBA" id="ARBA00022892"/>
    </source>
</evidence>
<dbReference type="GO" id="GO:0048471">
    <property type="term" value="C:perinuclear region of cytoplasm"/>
    <property type="evidence" value="ECO:0007669"/>
    <property type="project" value="UniProtKB-SubCell"/>
</dbReference>
<dbReference type="Pfam" id="PF04628">
    <property type="entry name" value="Sedlin_N"/>
    <property type="match status" value="1"/>
</dbReference>
<dbReference type="GO" id="GO:0006888">
    <property type="term" value="P:endoplasmic reticulum to Golgi vesicle-mediated transport"/>
    <property type="evidence" value="ECO:0007669"/>
    <property type="project" value="InterPro"/>
</dbReference>
<accession>A0A0N4ZXA7</accession>